<evidence type="ECO:0000313" key="1">
    <source>
        <dbReference type="EMBL" id="JAH71288.1"/>
    </source>
</evidence>
<name>A0A0E9V237_ANGAN</name>
<reference evidence="1" key="2">
    <citation type="journal article" date="2015" name="Fish Shellfish Immunol.">
        <title>Early steps in the European eel (Anguilla anguilla)-Vibrio vulnificus interaction in the gills: Role of the RtxA13 toxin.</title>
        <authorList>
            <person name="Callol A."/>
            <person name="Pajuelo D."/>
            <person name="Ebbesson L."/>
            <person name="Teles M."/>
            <person name="MacKenzie S."/>
            <person name="Amaro C."/>
        </authorList>
    </citation>
    <scope>NUCLEOTIDE SEQUENCE</scope>
</reference>
<protein>
    <submittedName>
        <fullName evidence="1">Uncharacterized protein</fullName>
    </submittedName>
</protein>
<reference evidence="1" key="1">
    <citation type="submission" date="2014-11" db="EMBL/GenBank/DDBJ databases">
        <authorList>
            <person name="Amaro Gonzalez C."/>
        </authorList>
    </citation>
    <scope>NUCLEOTIDE SEQUENCE</scope>
</reference>
<organism evidence="1">
    <name type="scientific">Anguilla anguilla</name>
    <name type="common">European freshwater eel</name>
    <name type="synonym">Muraena anguilla</name>
    <dbReference type="NCBI Taxonomy" id="7936"/>
    <lineage>
        <taxon>Eukaryota</taxon>
        <taxon>Metazoa</taxon>
        <taxon>Chordata</taxon>
        <taxon>Craniata</taxon>
        <taxon>Vertebrata</taxon>
        <taxon>Euteleostomi</taxon>
        <taxon>Actinopterygii</taxon>
        <taxon>Neopterygii</taxon>
        <taxon>Teleostei</taxon>
        <taxon>Anguilliformes</taxon>
        <taxon>Anguillidae</taxon>
        <taxon>Anguilla</taxon>
    </lineage>
</organism>
<sequence>MKHVTYDQTKLQL</sequence>
<proteinExistence type="predicted"/>
<dbReference type="EMBL" id="GBXM01037289">
    <property type="protein sequence ID" value="JAH71288.1"/>
    <property type="molecule type" value="Transcribed_RNA"/>
</dbReference>
<accession>A0A0E9V237</accession>